<accession>A0ACA9Q9Y6</accession>
<sequence length="41" mass="4463">GKRNILNTAKSLEKIAPSTNIDLQISIKILAKRKSSPKAES</sequence>
<dbReference type="EMBL" id="CAJVPT010049355">
    <property type="protein sequence ID" value="CAG8743802.1"/>
    <property type="molecule type" value="Genomic_DNA"/>
</dbReference>
<gene>
    <name evidence="1" type="ORF">ACOLOM_LOCUS12318</name>
</gene>
<reference evidence="1" key="1">
    <citation type="submission" date="2021-06" db="EMBL/GenBank/DDBJ databases">
        <authorList>
            <person name="Kallberg Y."/>
            <person name="Tangrot J."/>
            <person name="Rosling A."/>
        </authorList>
    </citation>
    <scope>NUCLEOTIDE SEQUENCE</scope>
    <source>
        <strain evidence="1">CL356</strain>
    </source>
</reference>
<evidence type="ECO:0000313" key="1">
    <source>
        <dbReference type="EMBL" id="CAG8743802.1"/>
    </source>
</evidence>
<name>A0ACA9Q9Y6_9GLOM</name>
<feature type="non-terminal residue" evidence="1">
    <location>
        <position position="1"/>
    </location>
</feature>
<keyword evidence="2" id="KW-1185">Reference proteome</keyword>
<organism evidence="1 2">
    <name type="scientific">Acaulospora colombiana</name>
    <dbReference type="NCBI Taxonomy" id="27376"/>
    <lineage>
        <taxon>Eukaryota</taxon>
        <taxon>Fungi</taxon>
        <taxon>Fungi incertae sedis</taxon>
        <taxon>Mucoromycota</taxon>
        <taxon>Glomeromycotina</taxon>
        <taxon>Glomeromycetes</taxon>
        <taxon>Diversisporales</taxon>
        <taxon>Acaulosporaceae</taxon>
        <taxon>Acaulospora</taxon>
    </lineage>
</organism>
<protein>
    <submittedName>
        <fullName evidence="1">12382_t:CDS:1</fullName>
    </submittedName>
</protein>
<dbReference type="Proteomes" id="UP000789525">
    <property type="component" value="Unassembled WGS sequence"/>
</dbReference>
<feature type="non-terminal residue" evidence="1">
    <location>
        <position position="41"/>
    </location>
</feature>
<comment type="caution">
    <text evidence="1">The sequence shown here is derived from an EMBL/GenBank/DDBJ whole genome shotgun (WGS) entry which is preliminary data.</text>
</comment>
<evidence type="ECO:0000313" key="2">
    <source>
        <dbReference type="Proteomes" id="UP000789525"/>
    </source>
</evidence>
<proteinExistence type="predicted"/>